<dbReference type="OrthoDB" id="9792269at2"/>
<dbReference type="GO" id="GO:0016757">
    <property type="term" value="F:glycosyltransferase activity"/>
    <property type="evidence" value="ECO:0007669"/>
    <property type="project" value="InterPro"/>
</dbReference>
<accession>A0A0J1LAL3</accession>
<dbReference type="SUPFAM" id="SSF53756">
    <property type="entry name" value="UDP-Glycosyltransferase/glycogen phosphorylase"/>
    <property type="match status" value="1"/>
</dbReference>
<dbReference type="RefSeq" id="WP_047942556.1">
    <property type="nucleotide sequence ID" value="NZ_LDPH01000011.1"/>
</dbReference>
<keyword evidence="6" id="KW-1185">Reference proteome</keyword>
<evidence type="ECO:0000256" key="1">
    <source>
        <dbReference type="ARBA" id="ARBA00022679"/>
    </source>
</evidence>
<name>A0A0J1LAL3_NIACI</name>
<dbReference type="PANTHER" id="PTHR46401">
    <property type="entry name" value="GLYCOSYLTRANSFERASE WBBK-RELATED"/>
    <property type="match status" value="1"/>
</dbReference>
<gene>
    <name evidence="5" type="ORF">ABW02_12795</name>
</gene>
<feature type="domain" description="Glycosyl transferase family 1" evidence="3">
    <location>
        <begin position="192"/>
        <end position="342"/>
    </location>
</feature>
<evidence type="ECO:0008006" key="7">
    <source>
        <dbReference type="Google" id="ProtNLM"/>
    </source>
</evidence>
<keyword evidence="1" id="KW-0808">Transferase</keyword>
<dbReference type="Gene3D" id="3.40.50.2000">
    <property type="entry name" value="Glycogen Phosphorylase B"/>
    <property type="match status" value="2"/>
</dbReference>
<feature type="transmembrane region" description="Helical" evidence="2">
    <location>
        <begin position="131"/>
        <end position="150"/>
    </location>
</feature>
<dbReference type="PANTHER" id="PTHR46401:SF2">
    <property type="entry name" value="GLYCOSYLTRANSFERASE WBBK-RELATED"/>
    <property type="match status" value="1"/>
</dbReference>
<keyword evidence="2" id="KW-0472">Membrane</keyword>
<keyword evidence="2" id="KW-1133">Transmembrane helix</keyword>
<evidence type="ECO:0000256" key="2">
    <source>
        <dbReference type="SAM" id="Phobius"/>
    </source>
</evidence>
<dbReference type="InterPro" id="IPR015393">
    <property type="entry name" value="DUF1972"/>
</dbReference>
<sequence length="367" mass="42317">MIKEKKRIAFCGTRGLPANYGGFETAVDEITKRFVENGYECDVFCRNSSEGNQPRLYQGRKLIYVKGSKKRTLDTFVSSVQTSFYIMKHRKQYDYIFWFNNANILGILLTLITGIPLAVNTDGLEWRRAKWSFPFKAFYFISSFIISLFCKRLISDSKSIQEYYKKHFFKSTTFIAYGSPEKISVTEDRKAEILKSYNLEDDKYFLQITRFEPDNLPYEIAMQFSDFNQSDGQYKMVIVGYKDATSYASKLKKMSGKDGIVILDAIYDKEVLAVLRESAFCYIHGNSVGGTNPALLEAMKCCKRVMAIDGPFSKEVLGEDGLFFDPMSIDFQKAINSNNQSEYMNKRLTDKYDWNQVASKYMDLVEA</sequence>
<feature type="domain" description="DUF1972" evidence="4">
    <location>
        <begin position="7"/>
        <end position="179"/>
    </location>
</feature>
<evidence type="ECO:0000259" key="4">
    <source>
        <dbReference type="Pfam" id="PF09314"/>
    </source>
</evidence>
<evidence type="ECO:0000313" key="5">
    <source>
        <dbReference type="EMBL" id="KLV25965.1"/>
    </source>
</evidence>
<organism evidence="5 6">
    <name type="scientific">Niallia circulans</name>
    <name type="common">Bacillus circulans</name>
    <dbReference type="NCBI Taxonomy" id="1397"/>
    <lineage>
        <taxon>Bacteria</taxon>
        <taxon>Bacillati</taxon>
        <taxon>Bacillota</taxon>
        <taxon>Bacilli</taxon>
        <taxon>Bacillales</taxon>
        <taxon>Bacillaceae</taxon>
        <taxon>Niallia</taxon>
    </lineage>
</organism>
<dbReference type="EMBL" id="LDPH01000011">
    <property type="protein sequence ID" value="KLV25965.1"/>
    <property type="molecule type" value="Genomic_DNA"/>
</dbReference>
<keyword evidence="2" id="KW-0812">Transmembrane</keyword>
<protein>
    <recommendedName>
        <fullName evidence="7">DUF1972 domain-containing protein</fullName>
    </recommendedName>
</protein>
<dbReference type="Pfam" id="PF09314">
    <property type="entry name" value="DUF1972"/>
    <property type="match status" value="1"/>
</dbReference>
<dbReference type="PATRIC" id="fig|1397.4.peg.671"/>
<evidence type="ECO:0000313" key="6">
    <source>
        <dbReference type="Proteomes" id="UP000036045"/>
    </source>
</evidence>
<dbReference type="Pfam" id="PF00534">
    <property type="entry name" value="Glycos_transf_1"/>
    <property type="match status" value="1"/>
</dbReference>
<proteinExistence type="predicted"/>
<dbReference type="Proteomes" id="UP000036045">
    <property type="component" value="Unassembled WGS sequence"/>
</dbReference>
<dbReference type="AlphaFoldDB" id="A0A0J1LAL3"/>
<evidence type="ECO:0000259" key="3">
    <source>
        <dbReference type="Pfam" id="PF00534"/>
    </source>
</evidence>
<reference evidence="5 6" key="1">
    <citation type="submission" date="2015-05" db="EMBL/GenBank/DDBJ databases">
        <title>Whole genome sequence and identification of bacterial endophytes from Costus igneus.</title>
        <authorList>
            <person name="Lee Y.P."/>
            <person name="Gan H.M."/>
            <person name="Eng W."/>
            <person name="Wheatley M.S."/>
            <person name="Caraballo A."/>
            <person name="Polter S."/>
            <person name="Savka M.A."/>
            <person name="Hudson A.O."/>
        </authorList>
    </citation>
    <scope>NUCLEOTIDE SEQUENCE [LARGE SCALE GENOMIC DNA]</scope>
    <source>
        <strain evidence="5 6">RIT379</strain>
    </source>
</reference>
<comment type="caution">
    <text evidence="5">The sequence shown here is derived from an EMBL/GenBank/DDBJ whole genome shotgun (WGS) entry which is preliminary data.</text>
</comment>
<dbReference type="InterPro" id="IPR001296">
    <property type="entry name" value="Glyco_trans_1"/>
</dbReference>
<feature type="transmembrane region" description="Helical" evidence="2">
    <location>
        <begin position="95"/>
        <end position="119"/>
    </location>
</feature>